<feature type="compositionally biased region" description="Low complexity" evidence="1">
    <location>
        <begin position="16"/>
        <end position="27"/>
    </location>
</feature>
<evidence type="ECO:0000313" key="3">
    <source>
        <dbReference type="Proteomes" id="UP000735302"/>
    </source>
</evidence>
<dbReference type="AlphaFoldDB" id="A0AAV4CSQ1"/>
<protein>
    <submittedName>
        <fullName evidence="2">Uncharacterized protein</fullName>
    </submittedName>
</protein>
<evidence type="ECO:0000313" key="2">
    <source>
        <dbReference type="EMBL" id="GFO34885.1"/>
    </source>
</evidence>
<feature type="region of interest" description="Disordered" evidence="1">
    <location>
        <begin position="1"/>
        <end position="45"/>
    </location>
</feature>
<feature type="compositionally biased region" description="Basic residues" evidence="1">
    <location>
        <begin position="1"/>
        <end position="10"/>
    </location>
</feature>
<comment type="caution">
    <text evidence="2">The sequence shown here is derived from an EMBL/GenBank/DDBJ whole genome shotgun (WGS) entry which is preliminary data.</text>
</comment>
<accession>A0AAV4CSQ1</accession>
<keyword evidence="3" id="KW-1185">Reference proteome</keyword>
<sequence length="124" mass="13624">MMMNSRKRGDHKTGSEEGLGSGKLSTSRGCHGETPPSLPNGKDWTIERNPCISHVKFTRASTEGEAMRRQALPTGFAVKRDQESDKSGSATLSSALKHLQEIVMGMIRDNPCRCSVSSRSLYKR</sequence>
<organism evidence="2 3">
    <name type="scientific">Plakobranchus ocellatus</name>
    <dbReference type="NCBI Taxonomy" id="259542"/>
    <lineage>
        <taxon>Eukaryota</taxon>
        <taxon>Metazoa</taxon>
        <taxon>Spiralia</taxon>
        <taxon>Lophotrochozoa</taxon>
        <taxon>Mollusca</taxon>
        <taxon>Gastropoda</taxon>
        <taxon>Heterobranchia</taxon>
        <taxon>Euthyneura</taxon>
        <taxon>Panpulmonata</taxon>
        <taxon>Sacoglossa</taxon>
        <taxon>Placobranchoidea</taxon>
        <taxon>Plakobranchidae</taxon>
        <taxon>Plakobranchus</taxon>
    </lineage>
</organism>
<evidence type="ECO:0000256" key="1">
    <source>
        <dbReference type="SAM" id="MobiDB-lite"/>
    </source>
</evidence>
<name>A0AAV4CSQ1_9GAST</name>
<dbReference type="Proteomes" id="UP000735302">
    <property type="component" value="Unassembled WGS sequence"/>
</dbReference>
<gene>
    <name evidence="2" type="ORF">PoB_006139000</name>
</gene>
<reference evidence="2 3" key="1">
    <citation type="journal article" date="2021" name="Elife">
        <title>Chloroplast acquisition without the gene transfer in kleptoplastic sea slugs, Plakobranchus ocellatus.</title>
        <authorList>
            <person name="Maeda T."/>
            <person name="Takahashi S."/>
            <person name="Yoshida T."/>
            <person name="Shimamura S."/>
            <person name="Takaki Y."/>
            <person name="Nagai Y."/>
            <person name="Toyoda A."/>
            <person name="Suzuki Y."/>
            <person name="Arimoto A."/>
            <person name="Ishii H."/>
            <person name="Satoh N."/>
            <person name="Nishiyama T."/>
            <person name="Hasebe M."/>
            <person name="Maruyama T."/>
            <person name="Minagawa J."/>
            <person name="Obokata J."/>
            <person name="Shigenobu S."/>
        </authorList>
    </citation>
    <scope>NUCLEOTIDE SEQUENCE [LARGE SCALE GENOMIC DNA]</scope>
</reference>
<dbReference type="EMBL" id="BLXT01006948">
    <property type="protein sequence ID" value="GFO34885.1"/>
    <property type="molecule type" value="Genomic_DNA"/>
</dbReference>
<proteinExistence type="predicted"/>